<comment type="caution">
    <text evidence="3">The sequence shown here is derived from an EMBL/GenBank/DDBJ whole genome shotgun (WGS) entry which is preliminary data.</text>
</comment>
<dbReference type="InterPro" id="IPR015659">
    <property type="entry name" value="Proline_oxidase"/>
</dbReference>
<dbReference type="SUPFAM" id="SSF51730">
    <property type="entry name" value="FAD-linked oxidoreductase"/>
    <property type="match status" value="1"/>
</dbReference>
<gene>
    <name evidence="3" type="ORF">CLV25_11679</name>
</gene>
<dbReference type="Proteomes" id="UP000294830">
    <property type="component" value="Unassembled WGS sequence"/>
</dbReference>
<sequence length="391" mass="44519">MLDFTNTEIAFKIRSNAELRKAELLFRFVNNPTLVGLLGKMATCAVKFSIPIGWMVKPTLYAQFVGGESLSGCASTAQKLWKHKVSSILDYSVEGKNDEVSIRSCYKEIMRSIEFAGKHPYVAFAVFKPTGIVRSDVLEKASSGQALSQHENELFQQFVKRVDEMCNKASEVGVSILVDAEDFCYQQAIDDVVERMMERYNGEKATVYNTFQMYRTDRLDYLKELHKRALEKDFVIGAKFVRGAYMEKERERAALLGYPSPINPSKDITDKMYNAALMFAVDNIGKISIFAGTHNEDSIRLLIELTYKHSLSANDQRIWFSQLYGMSDNLSFNLAAEGFNVVKYLPYGPVKEVLPYLVRRARENTSVAGQTSRELNLVKQEISRRKNSKQW</sequence>
<dbReference type="EMBL" id="SLWB01000016">
    <property type="protein sequence ID" value="TCN63100.1"/>
    <property type="molecule type" value="Genomic_DNA"/>
</dbReference>
<dbReference type="PANTHER" id="PTHR13914">
    <property type="entry name" value="PROLINE OXIDASE"/>
    <property type="match status" value="1"/>
</dbReference>
<accession>A0A4V2RNC3</accession>
<evidence type="ECO:0000256" key="1">
    <source>
        <dbReference type="ARBA" id="ARBA00023002"/>
    </source>
</evidence>
<evidence type="ECO:0000313" key="3">
    <source>
        <dbReference type="EMBL" id="TCN63100.1"/>
    </source>
</evidence>
<evidence type="ECO:0000313" key="4">
    <source>
        <dbReference type="Proteomes" id="UP000294830"/>
    </source>
</evidence>
<reference evidence="3 4" key="1">
    <citation type="submission" date="2019-03" db="EMBL/GenBank/DDBJ databases">
        <title>Genomic Encyclopedia of Archaeal and Bacterial Type Strains, Phase II (KMG-II): from individual species to whole genera.</title>
        <authorList>
            <person name="Goeker M."/>
        </authorList>
    </citation>
    <scope>NUCLEOTIDE SEQUENCE [LARGE SCALE GENOMIC DNA]</scope>
    <source>
        <strain evidence="3 4">RL-C</strain>
    </source>
</reference>
<dbReference type="InterPro" id="IPR002872">
    <property type="entry name" value="Proline_DH_dom"/>
</dbReference>
<proteinExistence type="predicted"/>
<keyword evidence="4" id="KW-1185">Reference proteome</keyword>
<dbReference type="GO" id="GO:0071949">
    <property type="term" value="F:FAD binding"/>
    <property type="evidence" value="ECO:0007669"/>
    <property type="project" value="TreeGrafter"/>
</dbReference>
<dbReference type="GO" id="GO:0010133">
    <property type="term" value="P:L-proline catabolic process to L-glutamate"/>
    <property type="evidence" value="ECO:0007669"/>
    <property type="project" value="TreeGrafter"/>
</dbReference>
<feature type="domain" description="Proline dehydrogenase" evidence="2">
    <location>
        <begin position="74"/>
        <end position="373"/>
    </location>
</feature>
<evidence type="ECO:0000259" key="2">
    <source>
        <dbReference type="Pfam" id="PF01619"/>
    </source>
</evidence>
<protein>
    <submittedName>
        <fullName evidence="3">Proline dehydrogenase</fullName>
    </submittedName>
</protein>
<keyword evidence="1" id="KW-0560">Oxidoreductase</keyword>
<dbReference type="PANTHER" id="PTHR13914:SF0">
    <property type="entry name" value="PROLINE DEHYDROGENASE 1, MITOCHONDRIAL"/>
    <property type="match status" value="1"/>
</dbReference>
<dbReference type="GO" id="GO:0004657">
    <property type="term" value="F:proline dehydrogenase activity"/>
    <property type="evidence" value="ECO:0007669"/>
    <property type="project" value="InterPro"/>
</dbReference>
<dbReference type="RefSeq" id="WP_207895685.1">
    <property type="nucleotide sequence ID" value="NZ_SLWB01000016.1"/>
</dbReference>
<dbReference type="AlphaFoldDB" id="A0A4V2RNC3"/>
<organism evidence="3 4">
    <name type="scientific">Acetobacteroides hydrogenigenes</name>
    <dbReference type="NCBI Taxonomy" id="979970"/>
    <lineage>
        <taxon>Bacteria</taxon>
        <taxon>Pseudomonadati</taxon>
        <taxon>Bacteroidota</taxon>
        <taxon>Bacteroidia</taxon>
        <taxon>Bacteroidales</taxon>
        <taxon>Rikenellaceae</taxon>
        <taxon>Acetobacteroides</taxon>
    </lineage>
</organism>
<dbReference type="Pfam" id="PF01619">
    <property type="entry name" value="Pro_dh"/>
    <property type="match status" value="1"/>
</dbReference>
<dbReference type="InterPro" id="IPR029041">
    <property type="entry name" value="FAD-linked_oxidoreductase-like"/>
</dbReference>
<name>A0A4V2RNC3_9BACT</name>
<dbReference type="Gene3D" id="3.20.20.220">
    <property type="match status" value="1"/>
</dbReference>